<sequence length="415" mass="47935">MSAKSKNANRSILVAIGVFLLTKFKFIFLFLKGFKFTGTIISMGFALYFYALVFGWKFGVALIYLIFIHELGHIIAARMKGINTGLPMFIPFVGAFINLKELPRDAKTEAFLAYGGPLAGLISFLPAIPLYIYTEEPLWALVIHLGAIINLFNLLPVSPLDGGRIVAVLSPNIWFLGLLVLGAFIFISPSPMIVLIFIFGMFSWWSHLTGDYRHKRLQYERDKWAQLYQEISRWIHQPLTSQERYDLQRDYMQAQQQPHQKKPFMFPLFQEEKKLAYEKVLLTRQFIMKRWELLVAHEQEQYRNAWNQYADSTASTTEAQAFSQHDQEAEGRIHDAEQGPYQPEPGILQHTISITETKLADMDKELERHAGYYETDSATRWKVLIAYLVLAGLLAAFYFYSDQMLLELRQVMKTT</sequence>
<feature type="region of interest" description="Disordered" evidence="12">
    <location>
        <begin position="317"/>
        <end position="344"/>
    </location>
</feature>
<dbReference type="OrthoDB" id="9781963at2"/>
<name>A0A518V6E6_BRELA</name>
<reference evidence="15 16" key="1">
    <citation type="submission" date="2018-11" db="EMBL/GenBank/DDBJ databases">
        <title>Phylogenetic determinants of toxin gene distribution in genomes of Brevibacillus laterosporus.</title>
        <authorList>
            <person name="Glare T.R."/>
            <person name="Durrant A."/>
            <person name="Berry C."/>
            <person name="Palma L."/>
            <person name="Ormskirk M."/>
            <person name="Cox M.O."/>
        </authorList>
    </citation>
    <scope>NUCLEOTIDE SEQUENCE [LARGE SCALE GENOMIC DNA]</scope>
    <source>
        <strain evidence="15 16">1821L</strain>
    </source>
</reference>
<dbReference type="CDD" id="cd06160">
    <property type="entry name" value="S2P-M50_like_2"/>
    <property type="match status" value="1"/>
</dbReference>
<evidence type="ECO:0000256" key="13">
    <source>
        <dbReference type="SAM" id="Phobius"/>
    </source>
</evidence>
<feature type="transmembrane region" description="Helical" evidence="13">
    <location>
        <begin position="43"/>
        <end position="69"/>
    </location>
</feature>
<proteinExistence type="inferred from homology"/>
<dbReference type="GO" id="GO:0016020">
    <property type="term" value="C:membrane"/>
    <property type="evidence" value="ECO:0007669"/>
    <property type="project" value="UniProtKB-SubCell"/>
</dbReference>
<keyword evidence="7" id="KW-0378">Hydrolase</keyword>
<dbReference type="Pfam" id="PF02163">
    <property type="entry name" value="Peptidase_M50"/>
    <property type="match status" value="1"/>
</dbReference>
<comment type="similarity">
    <text evidence="3">Belongs to the peptidase M50B family.</text>
</comment>
<evidence type="ECO:0000256" key="11">
    <source>
        <dbReference type="ARBA" id="ARBA00023136"/>
    </source>
</evidence>
<keyword evidence="9 13" id="KW-1133">Transmembrane helix</keyword>
<evidence type="ECO:0000256" key="1">
    <source>
        <dbReference type="ARBA" id="ARBA00001947"/>
    </source>
</evidence>
<feature type="transmembrane region" description="Helical" evidence="13">
    <location>
        <begin position="192"/>
        <end position="208"/>
    </location>
</feature>
<feature type="transmembrane region" description="Helical" evidence="13">
    <location>
        <begin position="165"/>
        <end position="186"/>
    </location>
</feature>
<accession>A0A518V6E6</accession>
<keyword evidence="10" id="KW-0482">Metalloprotease</keyword>
<dbReference type="Proteomes" id="UP000319432">
    <property type="component" value="Chromosome"/>
</dbReference>
<evidence type="ECO:0000256" key="8">
    <source>
        <dbReference type="ARBA" id="ARBA00022833"/>
    </source>
</evidence>
<evidence type="ECO:0000256" key="7">
    <source>
        <dbReference type="ARBA" id="ARBA00022801"/>
    </source>
</evidence>
<evidence type="ECO:0000256" key="4">
    <source>
        <dbReference type="ARBA" id="ARBA00022670"/>
    </source>
</evidence>
<feature type="transmembrane region" description="Helical" evidence="13">
    <location>
        <begin position="111"/>
        <end position="132"/>
    </location>
</feature>
<comment type="cofactor">
    <cofactor evidence="1">
        <name>Zn(2+)</name>
        <dbReference type="ChEBI" id="CHEBI:29105"/>
    </cofactor>
</comment>
<feature type="transmembrane region" description="Helical" evidence="13">
    <location>
        <begin position="383"/>
        <end position="400"/>
    </location>
</feature>
<evidence type="ECO:0000256" key="6">
    <source>
        <dbReference type="ARBA" id="ARBA00022723"/>
    </source>
</evidence>
<dbReference type="AlphaFoldDB" id="A0A518V6E6"/>
<keyword evidence="16" id="KW-1185">Reference proteome</keyword>
<keyword evidence="5 13" id="KW-0812">Transmembrane</keyword>
<feature type="transmembrane region" description="Helical" evidence="13">
    <location>
        <begin position="12"/>
        <end position="31"/>
    </location>
</feature>
<evidence type="ECO:0000313" key="16">
    <source>
        <dbReference type="Proteomes" id="UP000319432"/>
    </source>
</evidence>
<evidence type="ECO:0000256" key="12">
    <source>
        <dbReference type="SAM" id="MobiDB-lite"/>
    </source>
</evidence>
<dbReference type="PANTHER" id="PTHR39188:SF3">
    <property type="entry name" value="STAGE IV SPORULATION PROTEIN FB"/>
    <property type="match status" value="1"/>
</dbReference>
<evidence type="ECO:0000256" key="10">
    <source>
        <dbReference type="ARBA" id="ARBA00023049"/>
    </source>
</evidence>
<evidence type="ECO:0000256" key="5">
    <source>
        <dbReference type="ARBA" id="ARBA00022692"/>
    </source>
</evidence>
<feature type="compositionally biased region" description="Basic and acidic residues" evidence="12">
    <location>
        <begin position="325"/>
        <end position="337"/>
    </location>
</feature>
<dbReference type="GO" id="GO:0008237">
    <property type="term" value="F:metallopeptidase activity"/>
    <property type="evidence" value="ECO:0007669"/>
    <property type="project" value="UniProtKB-KW"/>
</dbReference>
<keyword evidence="11 13" id="KW-0472">Membrane</keyword>
<evidence type="ECO:0000256" key="9">
    <source>
        <dbReference type="ARBA" id="ARBA00022989"/>
    </source>
</evidence>
<organism evidence="15 16">
    <name type="scientific">Brevibacillus laterosporus</name>
    <name type="common">Bacillus laterosporus</name>
    <dbReference type="NCBI Taxonomy" id="1465"/>
    <lineage>
        <taxon>Bacteria</taxon>
        <taxon>Bacillati</taxon>
        <taxon>Bacillota</taxon>
        <taxon>Bacilli</taxon>
        <taxon>Bacillales</taxon>
        <taxon>Paenibacillaceae</taxon>
        <taxon>Brevibacillus</taxon>
    </lineage>
</organism>
<feature type="domain" description="Peptidase M50" evidence="14">
    <location>
        <begin position="58"/>
        <end position="131"/>
    </location>
</feature>
<evidence type="ECO:0000259" key="14">
    <source>
        <dbReference type="Pfam" id="PF02163"/>
    </source>
</evidence>
<protein>
    <submittedName>
        <fullName evidence="15">Site-2 protease family protein</fullName>
    </submittedName>
</protein>
<evidence type="ECO:0000256" key="2">
    <source>
        <dbReference type="ARBA" id="ARBA00004141"/>
    </source>
</evidence>
<feature type="transmembrane region" description="Helical" evidence="13">
    <location>
        <begin position="138"/>
        <end position="158"/>
    </location>
</feature>
<dbReference type="EMBL" id="CP033464">
    <property type="protein sequence ID" value="QDX92566.1"/>
    <property type="molecule type" value="Genomic_DNA"/>
</dbReference>
<comment type="subcellular location">
    <subcellularLocation>
        <location evidence="2">Membrane</location>
        <topology evidence="2">Multi-pass membrane protein</topology>
    </subcellularLocation>
</comment>
<dbReference type="PANTHER" id="PTHR39188">
    <property type="entry name" value="MEMBRANE-ASSOCIATED ZINC METALLOPROTEASE M50B"/>
    <property type="match status" value="1"/>
</dbReference>
<keyword evidence="6" id="KW-0479">Metal-binding</keyword>
<keyword evidence="4 15" id="KW-0645">Protease</keyword>
<evidence type="ECO:0000313" key="15">
    <source>
        <dbReference type="EMBL" id="QDX92566.1"/>
    </source>
</evidence>
<dbReference type="GO" id="GO:0046872">
    <property type="term" value="F:metal ion binding"/>
    <property type="evidence" value="ECO:0007669"/>
    <property type="project" value="UniProtKB-KW"/>
</dbReference>
<gene>
    <name evidence="15" type="ORF">EEL30_09680</name>
</gene>
<evidence type="ECO:0000256" key="3">
    <source>
        <dbReference type="ARBA" id="ARBA00007931"/>
    </source>
</evidence>
<keyword evidence="8" id="KW-0862">Zinc</keyword>
<dbReference type="GO" id="GO:0006508">
    <property type="term" value="P:proteolysis"/>
    <property type="evidence" value="ECO:0007669"/>
    <property type="project" value="UniProtKB-KW"/>
</dbReference>
<dbReference type="InterPro" id="IPR008915">
    <property type="entry name" value="Peptidase_M50"/>
</dbReference>